<keyword evidence="1" id="KW-0812">Transmembrane</keyword>
<reference evidence="3 4" key="1">
    <citation type="journal article" date="2019" name="Int. J. Syst. Evol. Microbiol.">
        <title>The Global Catalogue of Microorganisms (GCM) 10K type strain sequencing project: providing services to taxonomists for standard genome sequencing and annotation.</title>
        <authorList>
            <consortium name="The Broad Institute Genomics Platform"/>
            <consortium name="The Broad Institute Genome Sequencing Center for Infectious Disease"/>
            <person name="Wu L."/>
            <person name="Ma J."/>
        </authorList>
    </citation>
    <scope>NUCLEOTIDE SEQUENCE [LARGE SCALE GENOMIC DNA]</scope>
    <source>
        <strain evidence="3 4">JCM 15115</strain>
    </source>
</reference>
<dbReference type="Pfam" id="PF07786">
    <property type="entry name" value="HGSNAT_cat"/>
    <property type="match status" value="1"/>
</dbReference>
<evidence type="ECO:0000313" key="4">
    <source>
        <dbReference type="Proteomes" id="UP001424441"/>
    </source>
</evidence>
<evidence type="ECO:0000259" key="2">
    <source>
        <dbReference type="Pfam" id="PF07786"/>
    </source>
</evidence>
<keyword evidence="4" id="KW-1185">Reference proteome</keyword>
<feature type="transmembrane region" description="Helical" evidence="1">
    <location>
        <begin position="53"/>
        <end position="74"/>
    </location>
</feature>
<feature type="domain" description="Heparan-alpha-glucosaminide N-acetyltransferase catalytic" evidence="2">
    <location>
        <begin position="11"/>
        <end position="233"/>
    </location>
</feature>
<gene>
    <name evidence="3" type="ORF">GCM10008943_16880</name>
</gene>
<feature type="transmembrane region" description="Helical" evidence="1">
    <location>
        <begin position="178"/>
        <end position="204"/>
    </location>
</feature>
<feature type="transmembrane region" description="Helical" evidence="1">
    <location>
        <begin position="225"/>
        <end position="246"/>
    </location>
</feature>
<feature type="transmembrane region" description="Helical" evidence="1">
    <location>
        <begin position="21"/>
        <end position="41"/>
    </location>
</feature>
<sequence length="321" mass="35000">MIMSANISSSRLNRIDIARGLALIAMAIYHTGWDLEFFGYMDPGTTAHGGWKLFARLIASSFLILVGFSLYLAHGKAIRWHSFGKRLAMIVIAAAAITGLTYYTSPDSFIFFGILHQIALASVLGLLFLRLPAVLILVVALLIFIAPDYARSDFFNAPLLGFIGLGTITPLSNDYVPLFPWLSAVLTGIALAKLCQTFNLSAWLQSSAKEAQIAKPLTFIGKHSLAFYLIHQPVLMAIIYGITFIVPPAGPERAFMQACQTNCALEGDPQLCAQFCACVTDDLQNKNIAKQIYNGAITEELNQSLQESAQLCSVKMLPASE</sequence>
<keyword evidence="1" id="KW-0472">Membrane</keyword>
<organism evidence="3 4">
    <name type="scientific">Paenochrobactrum glaciei</name>
    <dbReference type="NCBI Taxonomy" id="486407"/>
    <lineage>
        <taxon>Bacteria</taxon>
        <taxon>Pseudomonadati</taxon>
        <taxon>Pseudomonadota</taxon>
        <taxon>Alphaproteobacteria</taxon>
        <taxon>Hyphomicrobiales</taxon>
        <taxon>Brucellaceae</taxon>
        <taxon>Paenochrobactrum</taxon>
    </lineage>
</organism>
<name>A0ABN1G1A8_9HYPH</name>
<accession>A0ABN1G1A8</accession>
<feature type="transmembrane region" description="Helical" evidence="1">
    <location>
        <begin position="154"/>
        <end position="172"/>
    </location>
</feature>
<feature type="transmembrane region" description="Helical" evidence="1">
    <location>
        <begin position="86"/>
        <end position="103"/>
    </location>
</feature>
<dbReference type="EMBL" id="BAAADE010000002">
    <property type="protein sequence ID" value="GAA0602124.1"/>
    <property type="molecule type" value="Genomic_DNA"/>
</dbReference>
<comment type="caution">
    <text evidence="3">The sequence shown here is derived from an EMBL/GenBank/DDBJ whole genome shotgun (WGS) entry which is preliminary data.</text>
</comment>
<feature type="transmembrane region" description="Helical" evidence="1">
    <location>
        <begin position="109"/>
        <end position="142"/>
    </location>
</feature>
<evidence type="ECO:0000313" key="3">
    <source>
        <dbReference type="EMBL" id="GAA0602124.1"/>
    </source>
</evidence>
<dbReference type="Proteomes" id="UP001424441">
    <property type="component" value="Unassembled WGS sequence"/>
</dbReference>
<protein>
    <submittedName>
        <fullName evidence="3">DUF1624 domain-containing protein</fullName>
    </submittedName>
</protein>
<dbReference type="InterPro" id="IPR012429">
    <property type="entry name" value="HGSNAT_cat"/>
</dbReference>
<keyword evidence="1" id="KW-1133">Transmembrane helix</keyword>
<proteinExistence type="predicted"/>
<evidence type="ECO:0000256" key="1">
    <source>
        <dbReference type="SAM" id="Phobius"/>
    </source>
</evidence>